<gene>
    <name evidence="4" type="ORF">NA2_18550</name>
</gene>
<dbReference type="EMBL" id="AMRM01000026">
    <property type="protein sequence ID" value="EKF17287.1"/>
    <property type="molecule type" value="Genomic_DNA"/>
</dbReference>
<name>K2MJE6_9HYPH</name>
<keyword evidence="5" id="KW-1185">Reference proteome</keyword>
<organism evidence="4 5">
    <name type="scientific">Nitratireductor pacificus pht-3B</name>
    <dbReference type="NCBI Taxonomy" id="391937"/>
    <lineage>
        <taxon>Bacteria</taxon>
        <taxon>Pseudomonadati</taxon>
        <taxon>Pseudomonadota</taxon>
        <taxon>Alphaproteobacteria</taxon>
        <taxon>Hyphomicrobiales</taxon>
        <taxon>Phyllobacteriaceae</taxon>
        <taxon>Nitratireductor</taxon>
    </lineage>
</organism>
<reference evidence="4 5" key="1">
    <citation type="journal article" date="2012" name="J. Bacteriol.">
        <title>Genome Sequence of Nitratireductor pacificus Type Strain pht-3B.</title>
        <authorList>
            <person name="Lai Q."/>
            <person name="Li G."/>
            <person name="Shao Z."/>
        </authorList>
    </citation>
    <scope>NUCLEOTIDE SEQUENCE [LARGE SCALE GENOMIC DNA]</scope>
    <source>
        <strain evidence="5">pht-3B</strain>
    </source>
</reference>
<dbReference type="STRING" id="391937.NA2_18550"/>
<accession>K2MJE6</accession>
<evidence type="ECO:0000256" key="2">
    <source>
        <dbReference type="ARBA" id="ARBA00023315"/>
    </source>
</evidence>
<dbReference type="CDD" id="cd04301">
    <property type="entry name" value="NAT_SF"/>
    <property type="match status" value="1"/>
</dbReference>
<dbReference type="eggNOG" id="COG3153">
    <property type="taxonomic scope" value="Bacteria"/>
</dbReference>
<dbReference type="Pfam" id="PF00583">
    <property type="entry name" value="Acetyltransf_1"/>
    <property type="match status" value="1"/>
</dbReference>
<evidence type="ECO:0000313" key="5">
    <source>
        <dbReference type="Proteomes" id="UP000006786"/>
    </source>
</evidence>
<proteinExistence type="predicted"/>
<dbReference type="InterPro" id="IPR050832">
    <property type="entry name" value="Bact_Acetyltransf"/>
</dbReference>
<dbReference type="SUPFAM" id="SSF55729">
    <property type="entry name" value="Acyl-CoA N-acyltransferases (Nat)"/>
    <property type="match status" value="1"/>
</dbReference>
<sequence>MHVRSENQTDAAAIRALITAAFTGAEHADGTEAEIVERLRASDGLSISLVAIEDGEIVGHVAFSPVSLGRAPGYYGLGPVAVHRDHRRRGVGAELIRTGLDQLRDRGAKGCVVLGDPAYYRRFGFACDERVTLAGVPAEYFQILRLTDSGDVGAVRYHPAFGIE</sequence>
<dbReference type="InterPro" id="IPR000182">
    <property type="entry name" value="GNAT_dom"/>
</dbReference>
<dbReference type="PANTHER" id="PTHR43877:SF1">
    <property type="entry name" value="ACETYLTRANSFERASE"/>
    <property type="match status" value="1"/>
</dbReference>
<dbReference type="PATRIC" id="fig|391937.3.peg.3812"/>
<comment type="caution">
    <text evidence="4">The sequence shown here is derived from an EMBL/GenBank/DDBJ whole genome shotgun (WGS) entry which is preliminary data.</text>
</comment>
<dbReference type="GO" id="GO:0016747">
    <property type="term" value="F:acyltransferase activity, transferring groups other than amino-acyl groups"/>
    <property type="evidence" value="ECO:0007669"/>
    <property type="project" value="InterPro"/>
</dbReference>
<dbReference type="Gene3D" id="3.40.630.30">
    <property type="match status" value="1"/>
</dbReference>
<feature type="domain" description="N-acetyltransferase" evidence="3">
    <location>
        <begin position="1"/>
        <end position="147"/>
    </location>
</feature>
<protein>
    <submittedName>
        <fullName evidence="4">N-acetyltransferase GCN5</fullName>
    </submittedName>
</protein>
<dbReference type="InterPro" id="IPR016181">
    <property type="entry name" value="Acyl_CoA_acyltransferase"/>
</dbReference>
<evidence type="ECO:0000256" key="1">
    <source>
        <dbReference type="ARBA" id="ARBA00022679"/>
    </source>
</evidence>
<evidence type="ECO:0000313" key="4">
    <source>
        <dbReference type="EMBL" id="EKF17287.1"/>
    </source>
</evidence>
<dbReference type="PANTHER" id="PTHR43877">
    <property type="entry name" value="AMINOALKYLPHOSPHONATE N-ACETYLTRANSFERASE-RELATED-RELATED"/>
    <property type="match status" value="1"/>
</dbReference>
<keyword evidence="2" id="KW-0012">Acyltransferase</keyword>
<keyword evidence="1 4" id="KW-0808">Transferase</keyword>
<dbReference type="RefSeq" id="WP_008598718.1">
    <property type="nucleotide sequence ID" value="NZ_AMRM01000026.1"/>
</dbReference>
<dbReference type="PROSITE" id="PS51186">
    <property type="entry name" value="GNAT"/>
    <property type="match status" value="1"/>
</dbReference>
<dbReference type="Proteomes" id="UP000006786">
    <property type="component" value="Unassembled WGS sequence"/>
</dbReference>
<dbReference type="OrthoDB" id="9797178at2"/>
<evidence type="ECO:0000259" key="3">
    <source>
        <dbReference type="PROSITE" id="PS51186"/>
    </source>
</evidence>
<dbReference type="AlphaFoldDB" id="K2MJE6"/>